<evidence type="ECO:0000256" key="2">
    <source>
        <dbReference type="ARBA" id="ARBA00022490"/>
    </source>
</evidence>
<dbReference type="RefSeq" id="WP_133225178.1">
    <property type="nucleotide sequence ID" value="NZ_SMRT01000001.1"/>
</dbReference>
<dbReference type="PANTHER" id="PTHR42713:SF3">
    <property type="entry name" value="TRANSCRIPTIONAL REGULATORY PROTEIN HPTR"/>
    <property type="match status" value="1"/>
</dbReference>
<dbReference type="GO" id="GO:0000160">
    <property type="term" value="P:phosphorelay signal transduction system"/>
    <property type="evidence" value="ECO:0007669"/>
    <property type="project" value="UniProtKB-KW"/>
</dbReference>
<keyword evidence="6" id="KW-0238">DNA-binding</keyword>
<protein>
    <submittedName>
        <fullName evidence="11">Response regulator</fullName>
    </submittedName>
</protein>
<evidence type="ECO:0000256" key="3">
    <source>
        <dbReference type="ARBA" id="ARBA00022553"/>
    </source>
</evidence>
<dbReference type="Pfam" id="PF00072">
    <property type="entry name" value="Response_reg"/>
    <property type="match status" value="1"/>
</dbReference>
<dbReference type="InterPro" id="IPR051552">
    <property type="entry name" value="HptR"/>
</dbReference>
<dbReference type="OrthoDB" id="342399at2"/>
<dbReference type="PROSITE" id="PS50110">
    <property type="entry name" value="RESPONSE_REGULATORY"/>
    <property type="match status" value="1"/>
</dbReference>
<dbReference type="Pfam" id="PF12833">
    <property type="entry name" value="HTH_18"/>
    <property type="match status" value="1"/>
</dbReference>
<organism evidence="11 12">
    <name type="scientific">Paenibacillus piri</name>
    <dbReference type="NCBI Taxonomy" id="2547395"/>
    <lineage>
        <taxon>Bacteria</taxon>
        <taxon>Bacillati</taxon>
        <taxon>Bacillota</taxon>
        <taxon>Bacilli</taxon>
        <taxon>Bacillales</taxon>
        <taxon>Paenibacillaceae</taxon>
        <taxon>Paenibacillus</taxon>
    </lineage>
</organism>
<evidence type="ECO:0000313" key="11">
    <source>
        <dbReference type="EMBL" id="TDG00469.1"/>
    </source>
</evidence>
<dbReference type="SMART" id="SM00448">
    <property type="entry name" value="REC"/>
    <property type="match status" value="1"/>
</dbReference>
<feature type="modified residue" description="4-aspartylphosphate" evidence="8">
    <location>
        <position position="55"/>
    </location>
</feature>
<evidence type="ECO:0000256" key="1">
    <source>
        <dbReference type="ARBA" id="ARBA00004496"/>
    </source>
</evidence>
<dbReference type="InterPro" id="IPR009057">
    <property type="entry name" value="Homeodomain-like_sf"/>
</dbReference>
<dbReference type="PROSITE" id="PS01124">
    <property type="entry name" value="HTH_ARAC_FAMILY_2"/>
    <property type="match status" value="1"/>
</dbReference>
<dbReference type="AlphaFoldDB" id="A0A4R5KYX3"/>
<dbReference type="PRINTS" id="PR00032">
    <property type="entry name" value="HTHARAC"/>
</dbReference>
<dbReference type="PROSITE" id="PS00041">
    <property type="entry name" value="HTH_ARAC_FAMILY_1"/>
    <property type="match status" value="1"/>
</dbReference>
<evidence type="ECO:0000256" key="6">
    <source>
        <dbReference type="ARBA" id="ARBA00023125"/>
    </source>
</evidence>
<dbReference type="SMART" id="SM00342">
    <property type="entry name" value="HTH_ARAC"/>
    <property type="match status" value="1"/>
</dbReference>
<reference evidence="11 12" key="1">
    <citation type="submission" date="2019-03" db="EMBL/GenBank/DDBJ databases">
        <title>This is whole genome sequence of Paenibacillus sp MS74 strain.</title>
        <authorList>
            <person name="Trinh H.N."/>
        </authorList>
    </citation>
    <scope>NUCLEOTIDE SEQUENCE [LARGE SCALE GENOMIC DNA]</scope>
    <source>
        <strain evidence="11 12">MS74</strain>
    </source>
</reference>
<dbReference type="InterPro" id="IPR020449">
    <property type="entry name" value="Tscrpt_reg_AraC-type_HTH"/>
</dbReference>
<proteinExistence type="predicted"/>
<dbReference type="PANTHER" id="PTHR42713">
    <property type="entry name" value="HISTIDINE KINASE-RELATED"/>
    <property type="match status" value="1"/>
</dbReference>
<keyword evidence="5" id="KW-0805">Transcription regulation</keyword>
<evidence type="ECO:0000256" key="8">
    <source>
        <dbReference type="PROSITE-ProRule" id="PRU00169"/>
    </source>
</evidence>
<dbReference type="SUPFAM" id="SSF52172">
    <property type="entry name" value="CheY-like"/>
    <property type="match status" value="1"/>
</dbReference>
<keyword evidence="12" id="KW-1185">Reference proteome</keyword>
<dbReference type="GO" id="GO:0005737">
    <property type="term" value="C:cytoplasm"/>
    <property type="evidence" value="ECO:0007669"/>
    <property type="project" value="UniProtKB-SubCell"/>
</dbReference>
<comment type="caution">
    <text evidence="11">The sequence shown here is derived from an EMBL/GenBank/DDBJ whole genome shotgun (WGS) entry which is preliminary data.</text>
</comment>
<keyword evidence="3 8" id="KW-0597">Phosphoprotein</keyword>
<dbReference type="CDD" id="cd17536">
    <property type="entry name" value="REC_YesN-like"/>
    <property type="match status" value="1"/>
</dbReference>
<evidence type="ECO:0000259" key="9">
    <source>
        <dbReference type="PROSITE" id="PS01124"/>
    </source>
</evidence>
<dbReference type="InterPro" id="IPR011006">
    <property type="entry name" value="CheY-like_superfamily"/>
</dbReference>
<evidence type="ECO:0000259" key="10">
    <source>
        <dbReference type="PROSITE" id="PS50110"/>
    </source>
</evidence>
<dbReference type="InterPro" id="IPR018062">
    <property type="entry name" value="HTH_AraC-typ_CS"/>
</dbReference>
<comment type="subcellular location">
    <subcellularLocation>
        <location evidence="1">Cytoplasm</location>
    </subcellularLocation>
</comment>
<feature type="domain" description="Response regulatory" evidence="10">
    <location>
        <begin position="3"/>
        <end position="120"/>
    </location>
</feature>
<gene>
    <name evidence="11" type="ORF">E1757_02220</name>
</gene>
<dbReference type="InterPro" id="IPR001789">
    <property type="entry name" value="Sig_transdc_resp-reg_receiver"/>
</dbReference>
<keyword evidence="2" id="KW-0963">Cytoplasm</keyword>
<keyword evidence="7" id="KW-0804">Transcription</keyword>
<dbReference type="Gene3D" id="3.40.50.2300">
    <property type="match status" value="1"/>
</dbReference>
<dbReference type="EMBL" id="SMRT01000001">
    <property type="protein sequence ID" value="TDG00469.1"/>
    <property type="molecule type" value="Genomic_DNA"/>
</dbReference>
<evidence type="ECO:0000256" key="5">
    <source>
        <dbReference type="ARBA" id="ARBA00023015"/>
    </source>
</evidence>
<sequence>MWKIAIIDDDRQVLKGMKQVIPWEDIHAEWVGDSLNGARGLELIREKKPDIVITDIYMPVMNGLTMIEALHEENFPGKIVIHSGYSDFEVARKALRLNVEDYLSKPVSRHTLREVLGRAIAALENEQHARLEQDKLRNKLMAYEPFVRKERLKSLVTGTTDGLQEERSWLRGEAGRYMVLGIELLRTARLCDVNGSDRLLFRFAVNNILDEIVHGEGIGFDYIELHGYHAALLLHFDRTASYESVIGRIRSMAQRIIDCVQHYLNITIRIGIGGLKGSERELSDSMEEAFQFLSLEVPVLHPSGVFEYADAGRLSMNEAHSAGRPMKFYQHLVGDIKETQGKNAAKIIGSYISALKGHQEAGVLQFSLLGTQFWAILSYALNDEEIHLEELFQGNQLELELGKLYTIDQYEQWLNEIVGRICHRQEWHENFKHRLTIDFIKQYIHEHFDREITIAELAQKVFISRNYLCQIFKNGTGETINNYIISVKMEKAKGLLLERKHKIFEVAESVGYKNIPYFSTTFKKYFGVTPAEFIS</sequence>
<dbReference type="GO" id="GO:0043565">
    <property type="term" value="F:sequence-specific DNA binding"/>
    <property type="evidence" value="ECO:0007669"/>
    <property type="project" value="InterPro"/>
</dbReference>
<feature type="domain" description="HTH araC/xylS-type" evidence="9">
    <location>
        <begin position="438"/>
        <end position="535"/>
    </location>
</feature>
<dbReference type="InterPro" id="IPR018060">
    <property type="entry name" value="HTH_AraC"/>
</dbReference>
<evidence type="ECO:0000256" key="7">
    <source>
        <dbReference type="ARBA" id="ARBA00023163"/>
    </source>
</evidence>
<dbReference type="Proteomes" id="UP000295636">
    <property type="component" value="Unassembled WGS sequence"/>
</dbReference>
<dbReference type="GO" id="GO:0003700">
    <property type="term" value="F:DNA-binding transcription factor activity"/>
    <property type="evidence" value="ECO:0007669"/>
    <property type="project" value="InterPro"/>
</dbReference>
<evidence type="ECO:0000256" key="4">
    <source>
        <dbReference type="ARBA" id="ARBA00023012"/>
    </source>
</evidence>
<accession>A0A4R5KYX3</accession>
<name>A0A4R5KYX3_9BACL</name>
<evidence type="ECO:0000313" key="12">
    <source>
        <dbReference type="Proteomes" id="UP000295636"/>
    </source>
</evidence>
<dbReference type="SUPFAM" id="SSF46689">
    <property type="entry name" value="Homeodomain-like"/>
    <property type="match status" value="2"/>
</dbReference>
<keyword evidence="4" id="KW-0902">Two-component regulatory system</keyword>
<dbReference type="Gene3D" id="1.10.10.60">
    <property type="entry name" value="Homeodomain-like"/>
    <property type="match status" value="2"/>
</dbReference>